<keyword evidence="8" id="KW-1185">Reference proteome</keyword>
<dbReference type="InterPro" id="IPR050131">
    <property type="entry name" value="Peptidase_S8_subtilisin-like"/>
</dbReference>
<dbReference type="InterPro" id="IPR022398">
    <property type="entry name" value="Peptidase_S8_His-AS"/>
</dbReference>
<feature type="active site" description="Charge relay system" evidence="5">
    <location>
        <position position="237"/>
    </location>
</feature>
<dbReference type="PROSITE" id="PS51892">
    <property type="entry name" value="SUBTILASE"/>
    <property type="match status" value="1"/>
</dbReference>
<evidence type="ECO:0000256" key="3">
    <source>
        <dbReference type="ARBA" id="ARBA00022801"/>
    </source>
</evidence>
<reference evidence="8" key="1">
    <citation type="journal article" date="2019" name="Int. J. Syst. Evol. Microbiol.">
        <title>The Global Catalogue of Microorganisms (GCM) 10K type strain sequencing project: providing services to taxonomists for standard genome sequencing and annotation.</title>
        <authorList>
            <consortium name="The Broad Institute Genomics Platform"/>
            <consortium name="The Broad Institute Genome Sequencing Center for Infectious Disease"/>
            <person name="Wu L."/>
            <person name="Ma J."/>
        </authorList>
    </citation>
    <scope>NUCLEOTIDE SEQUENCE [LARGE SCALE GENOMIC DNA]</scope>
    <source>
        <strain evidence="8">CECT 8551</strain>
    </source>
</reference>
<protein>
    <submittedName>
        <fullName evidence="7">S8 family serine peptidase</fullName>
    </submittedName>
</protein>
<evidence type="ECO:0000313" key="8">
    <source>
        <dbReference type="Proteomes" id="UP001595766"/>
    </source>
</evidence>
<dbReference type="Gene3D" id="3.40.50.200">
    <property type="entry name" value="Peptidase S8/S53 domain"/>
    <property type="match status" value="1"/>
</dbReference>
<evidence type="ECO:0000313" key="7">
    <source>
        <dbReference type="EMBL" id="MFC3975527.1"/>
    </source>
</evidence>
<dbReference type="InterPro" id="IPR015500">
    <property type="entry name" value="Peptidase_S8_subtilisin-rel"/>
</dbReference>
<dbReference type="Pfam" id="PF00082">
    <property type="entry name" value="Peptidase_S8"/>
    <property type="match status" value="1"/>
</dbReference>
<dbReference type="Proteomes" id="UP001595766">
    <property type="component" value="Unassembled WGS sequence"/>
</dbReference>
<dbReference type="InterPro" id="IPR000209">
    <property type="entry name" value="Peptidase_S8/S53_dom"/>
</dbReference>
<dbReference type="PRINTS" id="PR00723">
    <property type="entry name" value="SUBTILISIN"/>
</dbReference>
<dbReference type="RefSeq" id="WP_241296371.1">
    <property type="nucleotide sequence ID" value="NZ_JAKZGR010000014.1"/>
</dbReference>
<comment type="similarity">
    <text evidence="1 5">Belongs to the peptidase S8 family.</text>
</comment>
<proteinExistence type="inferred from homology"/>
<evidence type="ECO:0000256" key="4">
    <source>
        <dbReference type="ARBA" id="ARBA00022825"/>
    </source>
</evidence>
<dbReference type="PANTHER" id="PTHR43806:SF11">
    <property type="entry name" value="CEREVISIN-RELATED"/>
    <property type="match status" value="1"/>
</dbReference>
<sequence>MGLLNLNKKKTCFAYVMLVLSCISYSCNSFLDDSYAELEEANILEEKLLTQGQLIDITDYSNLRVGDFTGHYILLSKSPNLSKNITQEIAKAGGEIISSYPQIGVVIAKAINVDFVQNVKKLNSVESITADYIVQYTSEPDQLKFTEMNDNFSEPSSNLIPFDYKSAFFDGFQWAPKAINADKAWEAGITGNGVRVAVIDGGFHSTHIDLSPNLDLSFSRSTVPGFNFNQDVGTFWHGTHVAGIIASSGLGAVGIAPRAKIIGIKSLHNGTGAFSWILEGLLYAATPIEAGGAGADIINMSLGATIDYRSPWGDKDFRDAFRELQKIYDRATRYAWQNGVTVIVSAGNGGNNYDVSKELFQLPAQSQHALSISSTGPTGWGFGASNFFQPAYYTDHGKSLVDFAAPGGTVGLALVDGNFNPCTILGTYTSSTNTCAVFDQVFSTIRGTSNGSFGWSQGTSMAAPAVAGVVALMMEAESNRISPSQVRAKLRQSSEDLGAPGNDAFYGHGFVNAAKAIGIN</sequence>
<feature type="active site" description="Charge relay system" evidence="5">
    <location>
        <position position="460"/>
    </location>
</feature>
<comment type="caution">
    <text evidence="7">The sequence shown here is derived from an EMBL/GenBank/DDBJ whole genome shotgun (WGS) entry which is preliminary data.</text>
</comment>
<dbReference type="EMBL" id="JBHSAV010000009">
    <property type="protein sequence ID" value="MFC3975527.1"/>
    <property type="molecule type" value="Genomic_DNA"/>
</dbReference>
<keyword evidence="3 5" id="KW-0378">Hydrolase</keyword>
<evidence type="ECO:0000256" key="2">
    <source>
        <dbReference type="ARBA" id="ARBA00022670"/>
    </source>
</evidence>
<accession>A0ABV8EHI0</accession>
<evidence type="ECO:0000256" key="1">
    <source>
        <dbReference type="ARBA" id="ARBA00011073"/>
    </source>
</evidence>
<dbReference type="PANTHER" id="PTHR43806">
    <property type="entry name" value="PEPTIDASE S8"/>
    <property type="match status" value="1"/>
</dbReference>
<gene>
    <name evidence="7" type="ORF">ACFOUP_03975</name>
</gene>
<dbReference type="InterPro" id="IPR036852">
    <property type="entry name" value="Peptidase_S8/S53_dom_sf"/>
</dbReference>
<dbReference type="PROSITE" id="PS00138">
    <property type="entry name" value="SUBTILASE_SER"/>
    <property type="match status" value="1"/>
</dbReference>
<dbReference type="SUPFAM" id="SSF52743">
    <property type="entry name" value="Subtilisin-like"/>
    <property type="match status" value="1"/>
</dbReference>
<name>A0ABV8EHI0_9BACT</name>
<evidence type="ECO:0000259" key="6">
    <source>
        <dbReference type="Pfam" id="PF00082"/>
    </source>
</evidence>
<organism evidence="7 8">
    <name type="scientific">Belliella kenyensis</name>
    <dbReference type="NCBI Taxonomy" id="1472724"/>
    <lineage>
        <taxon>Bacteria</taxon>
        <taxon>Pseudomonadati</taxon>
        <taxon>Bacteroidota</taxon>
        <taxon>Cytophagia</taxon>
        <taxon>Cytophagales</taxon>
        <taxon>Cyclobacteriaceae</taxon>
        <taxon>Belliella</taxon>
    </lineage>
</organism>
<evidence type="ECO:0000256" key="5">
    <source>
        <dbReference type="PROSITE-ProRule" id="PRU01240"/>
    </source>
</evidence>
<keyword evidence="2 5" id="KW-0645">Protease</keyword>
<keyword evidence="4 5" id="KW-0720">Serine protease</keyword>
<feature type="active site" description="Charge relay system" evidence="5">
    <location>
        <position position="200"/>
    </location>
</feature>
<dbReference type="PROSITE" id="PS00137">
    <property type="entry name" value="SUBTILASE_HIS"/>
    <property type="match status" value="1"/>
</dbReference>
<dbReference type="InterPro" id="IPR023828">
    <property type="entry name" value="Peptidase_S8_Ser-AS"/>
</dbReference>
<feature type="domain" description="Peptidase S8/S53" evidence="6">
    <location>
        <begin position="191"/>
        <end position="509"/>
    </location>
</feature>